<feature type="domain" description="DUF4384" evidence="2">
    <location>
        <begin position="58"/>
        <end position="135"/>
    </location>
</feature>
<protein>
    <submittedName>
        <fullName evidence="3">DUF4384 domain-containing protein</fullName>
    </submittedName>
</protein>
<feature type="chain" id="PRO_5045655881" evidence="1">
    <location>
        <begin position="22"/>
        <end position="168"/>
    </location>
</feature>
<dbReference type="EMBL" id="JBIGHV010000008">
    <property type="protein sequence ID" value="MFG6432417.1"/>
    <property type="molecule type" value="Genomic_DNA"/>
</dbReference>
<dbReference type="Pfam" id="PF14326">
    <property type="entry name" value="DUF4384"/>
    <property type="match status" value="1"/>
</dbReference>
<organism evidence="3 4">
    <name type="scientific">Pelomonas parva</name>
    <dbReference type="NCBI Taxonomy" id="3299032"/>
    <lineage>
        <taxon>Bacteria</taxon>
        <taxon>Pseudomonadati</taxon>
        <taxon>Pseudomonadota</taxon>
        <taxon>Betaproteobacteria</taxon>
        <taxon>Burkholderiales</taxon>
        <taxon>Sphaerotilaceae</taxon>
        <taxon>Roseateles</taxon>
    </lineage>
</organism>
<feature type="signal peptide" evidence="1">
    <location>
        <begin position="1"/>
        <end position="21"/>
    </location>
</feature>
<accession>A0ABW7FB04</accession>
<gene>
    <name evidence="3" type="ORF">ACG00Y_21030</name>
</gene>
<evidence type="ECO:0000313" key="4">
    <source>
        <dbReference type="Proteomes" id="UP001606210"/>
    </source>
</evidence>
<dbReference type="RefSeq" id="WP_394482264.1">
    <property type="nucleotide sequence ID" value="NZ_JBIGHV010000008.1"/>
</dbReference>
<dbReference type="PROSITE" id="PS51257">
    <property type="entry name" value="PROKAR_LIPOPROTEIN"/>
    <property type="match status" value="1"/>
</dbReference>
<sequence>MKTRSFIAALLVAAGLAGCGASTPTAPDSGSLARVDTLMRSASGALPIALKLSSEQIRMGDTLGASVTPGVSGHVYLIQVGTDGRTQSLLFPNAIDGANFVPAGNTLQLPRPNWRMTARGPAGVGYFVAVLSVQPLDLMALQASVARGELAVPGSYGAAMATLRETAP</sequence>
<name>A0ABW7FB04_9BURK</name>
<reference evidence="3 4" key="1">
    <citation type="submission" date="2024-08" db="EMBL/GenBank/DDBJ databases">
        <authorList>
            <person name="Lu H."/>
        </authorList>
    </citation>
    <scope>NUCLEOTIDE SEQUENCE [LARGE SCALE GENOMIC DNA]</scope>
    <source>
        <strain evidence="3 4">LYH14W</strain>
    </source>
</reference>
<evidence type="ECO:0000259" key="2">
    <source>
        <dbReference type="Pfam" id="PF14326"/>
    </source>
</evidence>
<evidence type="ECO:0000313" key="3">
    <source>
        <dbReference type="EMBL" id="MFG6432417.1"/>
    </source>
</evidence>
<keyword evidence="4" id="KW-1185">Reference proteome</keyword>
<dbReference type="Proteomes" id="UP001606210">
    <property type="component" value="Unassembled WGS sequence"/>
</dbReference>
<dbReference type="InterPro" id="IPR025493">
    <property type="entry name" value="DUF4384"/>
</dbReference>
<keyword evidence="1" id="KW-0732">Signal</keyword>
<evidence type="ECO:0000256" key="1">
    <source>
        <dbReference type="SAM" id="SignalP"/>
    </source>
</evidence>
<proteinExistence type="predicted"/>
<comment type="caution">
    <text evidence="3">The sequence shown here is derived from an EMBL/GenBank/DDBJ whole genome shotgun (WGS) entry which is preliminary data.</text>
</comment>